<keyword evidence="3" id="KW-1185">Reference proteome</keyword>
<evidence type="ECO:0000313" key="3">
    <source>
        <dbReference type="Proteomes" id="UP000031192"/>
    </source>
</evidence>
<feature type="compositionally biased region" description="Basic and acidic residues" evidence="1">
    <location>
        <begin position="269"/>
        <end position="285"/>
    </location>
</feature>
<dbReference type="Proteomes" id="UP000031192">
    <property type="component" value="Unassembled WGS sequence"/>
</dbReference>
<reference evidence="2 3" key="1">
    <citation type="journal article" date="2014" name="Proc. Natl. Acad. Sci. U.S.A.">
        <title>Trajectory and genomic determinants of fungal-pathogen speciation and host adaptation.</title>
        <authorList>
            <person name="Hu X."/>
            <person name="Xiao G."/>
            <person name="Zheng P."/>
            <person name="Shang Y."/>
            <person name="Su Y."/>
            <person name="Zhang X."/>
            <person name="Liu X."/>
            <person name="Zhan S."/>
            <person name="St Leger R.J."/>
            <person name="Wang C."/>
        </authorList>
    </citation>
    <scope>NUCLEOTIDE SEQUENCE [LARGE SCALE GENOMIC DNA]</scope>
    <source>
        <strain evidence="2 3">ARSEF 977</strain>
    </source>
</reference>
<dbReference type="HOGENOM" id="CLU_900416_0_0_1"/>
<sequence>METSSVLLEATSKPFKDEFSKNVTLEAEVGATNTPTGFTNLRRQFDHIGEHLRKTPLPSPSLFEVAFALGQSKGMAKTEPLVLSAIDYVMKQVPDLPDKDVVAVVVKHADGVVELLQGKITENALPTEYPGADGPSQSREGLQLVLAMKMGRVFEQAKLEYIDTLLARKLSQSDLNLESIQRPWLVPLGEYPDKVKLLSLIVGLPESVVKGELDGSNNGVASLPDLVAKEGKDEKLEESLVNGLVKMANATSHRLAIELPKPLGGLEATQKEDDKGEATQKEQGKGKGLKQKLPEPIGFLPLSHNNKGD</sequence>
<feature type="region of interest" description="Disordered" evidence="1">
    <location>
        <begin position="261"/>
        <end position="309"/>
    </location>
</feature>
<protein>
    <submittedName>
        <fullName evidence="2">Heat-labile enterotoxin, A chain</fullName>
    </submittedName>
</protein>
<evidence type="ECO:0000313" key="2">
    <source>
        <dbReference type="EMBL" id="KID82825.1"/>
    </source>
</evidence>
<comment type="caution">
    <text evidence="2">The sequence shown here is derived from an EMBL/GenBank/DDBJ whole genome shotgun (WGS) entry which is preliminary data.</text>
</comment>
<organism evidence="2 3">
    <name type="scientific">Metarhizium guizhouense (strain ARSEF 977)</name>
    <dbReference type="NCBI Taxonomy" id="1276136"/>
    <lineage>
        <taxon>Eukaryota</taxon>
        <taxon>Fungi</taxon>
        <taxon>Dikarya</taxon>
        <taxon>Ascomycota</taxon>
        <taxon>Pezizomycotina</taxon>
        <taxon>Sordariomycetes</taxon>
        <taxon>Hypocreomycetidae</taxon>
        <taxon>Hypocreales</taxon>
        <taxon>Clavicipitaceae</taxon>
        <taxon>Metarhizium</taxon>
    </lineage>
</organism>
<proteinExistence type="predicted"/>
<name>A0A0B4G7X7_METGA</name>
<gene>
    <name evidence="2" type="ORF">MGU_09917</name>
</gene>
<dbReference type="EMBL" id="AZNH01000074">
    <property type="protein sequence ID" value="KID82825.1"/>
    <property type="molecule type" value="Genomic_DNA"/>
</dbReference>
<dbReference type="AlphaFoldDB" id="A0A0B4G7X7"/>
<evidence type="ECO:0000256" key="1">
    <source>
        <dbReference type="SAM" id="MobiDB-lite"/>
    </source>
</evidence>
<accession>A0A0B4G7X7</accession>